<keyword evidence="3 7" id="KW-0812">Transmembrane</keyword>
<evidence type="ECO:0000313" key="9">
    <source>
        <dbReference type="Proteomes" id="UP000503462"/>
    </source>
</evidence>
<keyword evidence="5 7" id="KW-0472">Membrane</keyword>
<reference evidence="8 9" key="1">
    <citation type="journal article" date="2016" name="Sci. Rep.">
        <title>Peltaster fructicola genome reveals evolution from an invasive phytopathogen to an ectophytic parasite.</title>
        <authorList>
            <person name="Xu C."/>
            <person name="Chen H."/>
            <person name="Gleason M.L."/>
            <person name="Xu J.R."/>
            <person name="Liu H."/>
            <person name="Zhang R."/>
            <person name="Sun G."/>
        </authorList>
    </citation>
    <scope>NUCLEOTIDE SEQUENCE [LARGE SCALE GENOMIC DNA]</scope>
    <source>
        <strain evidence="8 9">LNHT1506</strain>
    </source>
</reference>
<dbReference type="AlphaFoldDB" id="A0A6H0XX53"/>
<evidence type="ECO:0000256" key="6">
    <source>
        <dbReference type="SAM" id="MobiDB-lite"/>
    </source>
</evidence>
<name>A0A6H0XX53_9PEZI</name>
<organism evidence="8 9">
    <name type="scientific">Peltaster fructicola</name>
    <dbReference type="NCBI Taxonomy" id="286661"/>
    <lineage>
        <taxon>Eukaryota</taxon>
        <taxon>Fungi</taxon>
        <taxon>Dikarya</taxon>
        <taxon>Ascomycota</taxon>
        <taxon>Pezizomycotina</taxon>
        <taxon>Dothideomycetes</taxon>
        <taxon>Dothideomycetes incertae sedis</taxon>
        <taxon>Peltaster</taxon>
    </lineage>
</organism>
<evidence type="ECO:0000256" key="4">
    <source>
        <dbReference type="ARBA" id="ARBA00022989"/>
    </source>
</evidence>
<dbReference type="GO" id="GO:0016020">
    <property type="term" value="C:membrane"/>
    <property type="evidence" value="ECO:0007669"/>
    <property type="project" value="UniProtKB-SubCell"/>
</dbReference>
<keyword evidence="9" id="KW-1185">Reference proteome</keyword>
<evidence type="ECO:0000313" key="8">
    <source>
        <dbReference type="EMBL" id="QIW99177.1"/>
    </source>
</evidence>
<comment type="similarity">
    <text evidence="2">Belongs to the UPF0057 (PMP3) family.</text>
</comment>
<dbReference type="Pfam" id="PF01679">
    <property type="entry name" value="Pmp3"/>
    <property type="match status" value="1"/>
</dbReference>
<evidence type="ECO:0000256" key="5">
    <source>
        <dbReference type="ARBA" id="ARBA00023136"/>
    </source>
</evidence>
<evidence type="ECO:0008006" key="10">
    <source>
        <dbReference type="Google" id="ProtNLM"/>
    </source>
</evidence>
<dbReference type="PANTHER" id="PTHR21659">
    <property type="entry name" value="HYDROPHOBIC PROTEIN RCI2 LOW TEMPERATURE AND SALT RESPONSIVE PROTEIN LTI6 -RELATED"/>
    <property type="match status" value="1"/>
</dbReference>
<feature type="region of interest" description="Disordered" evidence="6">
    <location>
        <begin position="97"/>
        <end position="144"/>
    </location>
</feature>
<dbReference type="EMBL" id="CP051141">
    <property type="protein sequence ID" value="QIW99177.1"/>
    <property type="molecule type" value="Genomic_DNA"/>
</dbReference>
<accession>A0A6H0XX53</accession>
<evidence type="ECO:0000256" key="7">
    <source>
        <dbReference type="SAM" id="Phobius"/>
    </source>
</evidence>
<evidence type="ECO:0000256" key="1">
    <source>
        <dbReference type="ARBA" id="ARBA00004370"/>
    </source>
</evidence>
<evidence type="ECO:0000256" key="2">
    <source>
        <dbReference type="ARBA" id="ARBA00009530"/>
    </source>
</evidence>
<feature type="compositionally biased region" description="Polar residues" evidence="6">
    <location>
        <begin position="98"/>
        <end position="109"/>
    </location>
</feature>
<gene>
    <name evidence="8" type="ORF">AMS68_004695</name>
</gene>
<keyword evidence="4 7" id="KW-1133">Transmembrane helix</keyword>
<sequence length="144" mass="15304">MCGGDCLLAILAIIFPPIAVWVKRGICSADSFINIALCFLGFLPGLIHAWYIISVTPEPTYEQIPDTEGGRTTTYVVVQGGQGGGYQRQAASQPKYGTVNSTADSQFPGQRNGFVQPPQASSSAGEVAPPTYQDAVGDHKVQTR</sequence>
<dbReference type="PANTHER" id="PTHR21659:SF57">
    <property type="entry name" value="PLASMA MEMBRANE PROTEOLIPID 31"/>
    <property type="match status" value="1"/>
</dbReference>
<proteinExistence type="inferred from homology"/>
<dbReference type="OrthoDB" id="2802411at2759"/>
<dbReference type="Proteomes" id="UP000503462">
    <property type="component" value="Chromosome 3"/>
</dbReference>
<comment type="subcellular location">
    <subcellularLocation>
        <location evidence="1">Membrane</location>
    </subcellularLocation>
</comment>
<dbReference type="InterPro" id="IPR000612">
    <property type="entry name" value="PMP3"/>
</dbReference>
<dbReference type="PROSITE" id="PS01309">
    <property type="entry name" value="UPF0057"/>
    <property type="match status" value="1"/>
</dbReference>
<feature type="transmembrane region" description="Helical" evidence="7">
    <location>
        <begin position="34"/>
        <end position="53"/>
    </location>
</feature>
<feature type="transmembrane region" description="Helical" evidence="7">
    <location>
        <begin position="6"/>
        <end position="22"/>
    </location>
</feature>
<protein>
    <recommendedName>
        <fullName evidence="10">Stress response RCI peptide</fullName>
    </recommendedName>
</protein>
<evidence type="ECO:0000256" key="3">
    <source>
        <dbReference type="ARBA" id="ARBA00022692"/>
    </source>
</evidence>